<organism evidence="1 2">
    <name type="scientific">Saccharolobus islandicus (strain L.D.8.5 / Lassen #2)</name>
    <name type="common">Sulfolobus islandicus</name>
    <dbReference type="NCBI Taxonomy" id="425944"/>
    <lineage>
        <taxon>Archaea</taxon>
        <taxon>Thermoproteota</taxon>
        <taxon>Thermoprotei</taxon>
        <taxon>Sulfolobales</taxon>
        <taxon>Sulfolobaceae</taxon>
        <taxon>Saccharolobus</taxon>
    </lineage>
</organism>
<protein>
    <submittedName>
        <fullName evidence="1">Uncharacterized protein</fullName>
    </submittedName>
</protein>
<evidence type="ECO:0000313" key="2">
    <source>
        <dbReference type="Proteomes" id="UP000001404"/>
    </source>
</evidence>
<sequence>MIINEYKKISINVRKDSALNIVEKKAQNIRRYVISIL</sequence>
<name>D2PGW5_SACI9</name>
<dbReference type="AlphaFoldDB" id="D2PGW5"/>
<dbReference type="KEGG" id="sii:LD85_0640"/>
<dbReference type="EMBL" id="CP001731">
    <property type="protein sequence ID" value="ADB86376.1"/>
    <property type="molecule type" value="Genomic_DNA"/>
</dbReference>
<evidence type="ECO:0000313" key="1">
    <source>
        <dbReference type="EMBL" id="ADB86376.1"/>
    </source>
</evidence>
<proteinExistence type="predicted"/>
<dbReference type="HOGENOM" id="CLU_3338654_0_0_2"/>
<reference evidence="2" key="1">
    <citation type="journal article" date="2009" name="Proc. Natl. Acad. Sci. U.S.A.">
        <title>Biogeography of the Sulfolobus islandicus pan-genome.</title>
        <authorList>
            <person name="Reno M.L."/>
            <person name="Held N.L."/>
            <person name="Fields C.J."/>
            <person name="Burke P.V."/>
            <person name="Whitaker R.J."/>
        </authorList>
    </citation>
    <scope>NUCLEOTIDE SEQUENCE [LARGE SCALE GENOMIC DNA]</scope>
    <source>
        <strain evidence="2">L.D.8.5 / Lassen #2</strain>
    </source>
</reference>
<gene>
    <name evidence="1" type="ordered locus">LD85_0640</name>
</gene>
<dbReference type="Proteomes" id="UP000001404">
    <property type="component" value="Chromosome"/>
</dbReference>
<accession>D2PGW5</accession>